<reference evidence="14" key="1">
    <citation type="submission" date="2016-06" db="UniProtKB">
        <authorList>
            <consortium name="WormBaseParasite"/>
        </authorList>
    </citation>
    <scope>IDENTIFICATION</scope>
</reference>
<feature type="transmembrane region" description="Helical" evidence="11">
    <location>
        <begin position="6"/>
        <end position="26"/>
    </location>
</feature>
<evidence type="ECO:0000256" key="3">
    <source>
        <dbReference type="ARBA" id="ARBA00022448"/>
    </source>
</evidence>
<keyword evidence="13" id="KW-1185">Reference proteome</keyword>
<evidence type="ECO:0000256" key="4">
    <source>
        <dbReference type="ARBA" id="ARBA00022692"/>
    </source>
</evidence>
<evidence type="ECO:0000256" key="7">
    <source>
        <dbReference type="ARBA" id="ARBA00022927"/>
    </source>
</evidence>
<keyword evidence="6" id="KW-0931">ER-Golgi transport</keyword>
<name>A0A183I0I1_9BILA</name>
<comment type="similarity">
    <text evidence="2">Belongs to the ERD2 family.</text>
</comment>
<keyword evidence="9 11" id="KW-0472">Membrane</keyword>
<dbReference type="GO" id="GO:0015031">
    <property type="term" value="P:protein transport"/>
    <property type="evidence" value="ECO:0007669"/>
    <property type="project" value="UniProtKB-KW"/>
</dbReference>
<evidence type="ECO:0000313" key="14">
    <source>
        <dbReference type="WBParaSite" id="OFLC_0001324401-mRNA-1"/>
    </source>
</evidence>
<keyword evidence="3" id="KW-0813">Transport</keyword>
<comment type="subcellular location">
    <subcellularLocation>
        <location evidence="1">Endoplasmic reticulum membrane</location>
        <topology evidence="1">Multi-pass membrane protein</topology>
    </subcellularLocation>
</comment>
<reference evidence="12 13" key="2">
    <citation type="submission" date="2018-11" db="EMBL/GenBank/DDBJ databases">
        <authorList>
            <consortium name="Pathogen Informatics"/>
        </authorList>
    </citation>
    <scope>NUCLEOTIDE SEQUENCE [LARGE SCALE GENOMIC DNA]</scope>
</reference>
<accession>A0A183I0I1</accession>
<dbReference type="GO" id="GO:0005789">
    <property type="term" value="C:endoplasmic reticulum membrane"/>
    <property type="evidence" value="ECO:0007669"/>
    <property type="project" value="UniProtKB-SubCell"/>
</dbReference>
<proteinExistence type="inferred from homology"/>
<dbReference type="Proteomes" id="UP000267606">
    <property type="component" value="Unassembled WGS sequence"/>
</dbReference>
<dbReference type="GO" id="GO:0046923">
    <property type="term" value="F:ER retention sequence binding"/>
    <property type="evidence" value="ECO:0007669"/>
    <property type="project" value="InterPro"/>
</dbReference>
<feature type="transmembrane region" description="Helical" evidence="11">
    <location>
        <begin position="38"/>
        <end position="58"/>
    </location>
</feature>
<gene>
    <name evidence="12" type="ORF">OFLC_LOCUS13243</name>
</gene>
<keyword evidence="7" id="KW-0653">Protein transport</keyword>
<dbReference type="GO" id="GO:0006621">
    <property type="term" value="P:protein retention in ER lumen"/>
    <property type="evidence" value="ECO:0007669"/>
    <property type="project" value="InterPro"/>
</dbReference>
<evidence type="ECO:0000256" key="5">
    <source>
        <dbReference type="ARBA" id="ARBA00022824"/>
    </source>
</evidence>
<evidence type="ECO:0000256" key="9">
    <source>
        <dbReference type="ARBA" id="ARBA00023136"/>
    </source>
</evidence>
<keyword evidence="4 11" id="KW-0812">Transmembrane</keyword>
<dbReference type="InterPro" id="IPR000133">
    <property type="entry name" value="ER_ret_rcpt"/>
</dbReference>
<evidence type="ECO:0000256" key="11">
    <source>
        <dbReference type="SAM" id="Phobius"/>
    </source>
</evidence>
<dbReference type="WBParaSite" id="OFLC_0001324401-mRNA-1">
    <property type="protein sequence ID" value="OFLC_0001324401-mRNA-1"/>
    <property type="gene ID" value="OFLC_0001324401"/>
</dbReference>
<dbReference type="Pfam" id="PF00810">
    <property type="entry name" value="ER_lumen_recept"/>
    <property type="match status" value="1"/>
</dbReference>
<dbReference type="AlphaFoldDB" id="A0A183I0I1"/>
<keyword evidence="8 11" id="KW-1133">Transmembrane helix</keyword>
<dbReference type="PRINTS" id="PR00660">
    <property type="entry name" value="ERLUMENR"/>
</dbReference>
<dbReference type="PANTHER" id="PTHR10585">
    <property type="entry name" value="ER LUMEN PROTEIN RETAINING RECEPTOR"/>
    <property type="match status" value="1"/>
</dbReference>
<evidence type="ECO:0000256" key="2">
    <source>
        <dbReference type="ARBA" id="ARBA00010120"/>
    </source>
</evidence>
<dbReference type="EMBL" id="UZAJ01040106">
    <property type="protein sequence ID" value="VDP13259.1"/>
    <property type="molecule type" value="Genomic_DNA"/>
</dbReference>
<evidence type="ECO:0000313" key="13">
    <source>
        <dbReference type="Proteomes" id="UP000267606"/>
    </source>
</evidence>
<keyword evidence="10" id="KW-0675">Receptor</keyword>
<evidence type="ECO:0000256" key="8">
    <source>
        <dbReference type="ARBA" id="ARBA00022989"/>
    </source>
</evidence>
<evidence type="ECO:0000256" key="1">
    <source>
        <dbReference type="ARBA" id="ARBA00004477"/>
    </source>
</evidence>
<protein>
    <submittedName>
        <fullName evidence="14">ER lumen protein-retaining receptor</fullName>
    </submittedName>
</protein>
<keyword evidence="5" id="KW-0256">Endoplasmic reticulum</keyword>
<dbReference type="GO" id="GO:0016192">
    <property type="term" value="P:vesicle-mediated transport"/>
    <property type="evidence" value="ECO:0007669"/>
    <property type="project" value="UniProtKB-KW"/>
</dbReference>
<dbReference type="STRING" id="387005.A0A183I0I1"/>
<evidence type="ECO:0000256" key="10">
    <source>
        <dbReference type="ARBA" id="ARBA00023170"/>
    </source>
</evidence>
<sequence>MNVFRIAGDSSHLIAIAILIVNIWRTRSCAGLSGKSQLLYAFVFTSRYLDLIYFISIYNTIMKMIVKAIIMANKWITFFFMMLTE</sequence>
<evidence type="ECO:0000256" key="6">
    <source>
        <dbReference type="ARBA" id="ARBA00022892"/>
    </source>
</evidence>
<evidence type="ECO:0000313" key="12">
    <source>
        <dbReference type="EMBL" id="VDP13259.1"/>
    </source>
</evidence>
<organism evidence="14">
    <name type="scientific">Onchocerca flexuosa</name>
    <dbReference type="NCBI Taxonomy" id="387005"/>
    <lineage>
        <taxon>Eukaryota</taxon>
        <taxon>Metazoa</taxon>
        <taxon>Ecdysozoa</taxon>
        <taxon>Nematoda</taxon>
        <taxon>Chromadorea</taxon>
        <taxon>Rhabditida</taxon>
        <taxon>Spirurina</taxon>
        <taxon>Spiruromorpha</taxon>
        <taxon>Filarioidea</taxon>
        <taxon>Onchocercidae</taxon>
        <taxon>Onchocerca</taxon>
    </lineage>
</organism>